<feature type="compositionally biased region" description="Acidic residues" evidence="1">
    <location>
        <begin position="53"/>
        <end position="65"/>
    </location>
</feature>
<protein>
    <submittedName>
        <fullName evidence="2">Uncharacterized protein</fullName>
    </submittedName>
</protein>
<proteinExistence type="predicted"/>
<dbReference type="AlphaFoldDB" id="A0A132AIW2"/>
<organism evidence="2 3">
    <name type="scientific">Sarcoptes scabiei</name>
    <name type="common">Itch mite</name>
    <name type="synonym">Acarus scabiei</name>
    <dbReference type="NCBI Taxonomy" id="52283"/>
    <lineage>
        <taxon>Eukaryota</taxon>
        <taxon>Metazoa</taxon>
        <taxon>Ecdysozoa</taxon>
        <taxon>Arthropoda</taxon>
        <taxon>Chelicerata</taxon>
        <taxon>Arachnida</taxon>
        <taxon>Acari</taxon>
        <taxon>Acariformes</taxon>
        <taxon>Sarcoptiformes</taxon>
        <taxon>Astigmata</taxon>
        <taxon>Psoroptidia</taxon>
        <taxon>Sarcoptoidea</taxon>
        <taxon>Sarcoptidae</taxon>
        <taxon>Sarcoptinae</taxon>
        <taxon>Sarcoptes</taxon>
    </lineage>
</organism>
<reference evidence="2 3" key="1">
    <citation type="journal article" date="2015" name="Parasit. Vectors">
        <title>Draft genome of the scabies mite.</title>
        <authorList>
            <person name="Rider S.D.Jr."/>
            <person name="Morgan M.S."/>
            <person name="Arlian L.G."/>
        </authorList>
    </citation>
    <scope>NUCLEOTIDE SEQUENCE [LARGE SCALE GENOMIC DNA]</scope>
    <source>
        <strain evidence="2">Arlian Lab</strain>
    </source>
</reference>
<sequence>MQSHLLKNSNNSMETKGNRWASRFDSESLDFSPEESIIQSDVISDEINNNTNYEDDDDDDYDSEEDFEDSQTELYLEKLLELIDTIVFDTKPIDIYAITMMIPTELLLELKQRK</sequence>
<dbReference type="EMBL" id="JXLN01015892">
    <property type="protein sequence ID" value="KPM10857.1"/>
    <property type="molecule type" value="Genomic_DNA"/>
</dbReference>
<accession>A0A132AIW2</accession>
<comment type="caution">
    <text evidence="2">The sequence shown here is derived from an EMBL/GenBank/DDBJ whole genome shotgun (WGS) entry which is preliminary data.</text>
</comment>
<feature type="region of interest" description="Disordered" evidence="1">
    <location>
        <begin position="40"/>
        <end position="65"/>
    </location>
</feature>
<evidence type="ECO:0000256" key="1">
    <source>
        <dbReference type="SAM" id="MobiDB-lite"/>
    </source>
</evidence>
<gene>
    <name evidence="2" type="ORF">QR98_0094210</name>
</gene>
<dbReference type="VEuPathDB" id="VectorBase:SSCA003892"/>
<dbReference type="Proteomes" id="UP000616769">
    <property type="component" value="Unassembled WGS sequence"/>
</dbReference>
<evidence type="ECO:0000313" key="3">
    <source>
        <dbReference type="Proteomes" id="UP000616769"/>
    </source>
</evidence>
<name>A0A132AIW2_SARSC</name>
<evidence type="ECO:0000313" key="2">
    <source>
        <dbReference type="EMBL" id="KPM10857.1"/>
    </source>
</evidence>